<organism evidence="2">
    <name type="scientific">freshwater metagenome</name>
    <dbReference type="NCBI Taxonomy" id="449393"/>
    <lineage>
        <taxon>unclassified sequences</taxon>
        <taxon>metagenomes</taxon>
        <taxon>ecological metagenomes</taxon>
    </lineage>
</organism>
<gene>
    <name evidence="2" type="ORF">UFOPK4179_00989</name>
</gene>
<reference evidence="2" key="1">
    <citation type="submission" date="2020-05" db="EMBL/GenBank/DDBJ databases">
        <authorList>
            <person name="Chiriac C."/>
            <person name="Salcher M."/>
            <person name="Ghai R."/>
            <person name="Kavagutti S V."/>
        </authorList>
    </citation>
    <scope>NUCLEOTIDE SEQUENCE</scope>
</reference>
<dbReference type="InterPro" id="IPR011604">
    <property type="entry name" value="PDDEXK-like_dom_sf"/>
</dbReference>
<accession>A0A6J6AHB4</accession>
<feature type="domain" description="YprB ribonuclease H-like" evidence="1">
    <location>
        <begin position="403"/>
        <end position="599"/>
    </location>
</feature>
<evidence type="ECO:0000259" key="1">
    <source>
        <dbReference type="Pfam" id="PF13482"/>
    </source>
</evidence>
<dbReference type="Pfam" id="PF13482">
    <property type="entry name" value="RNase_H_2"/>
    <property type="match status" value="1"/>
</dbReference>
<proteinExistence type="predicted"/>
<evidence type="ECO:0000313" key="2">
    <source>
        <dbReference type="EMBL" id="CAB4368192.1"/>
    </source>
</evidence>
<dbReference type="AlphaFoldDB" id="A0A6J6AHB4"/>
<dbReference type="EMBL" id="CAETWZ010000099">
    <property type="protein sequence ID" value="CAB4368192.1"/>
    <property type="molecule type" value="Genomic_DNA"/>
</dbReference>
<dbReference type="InterPro" id="IPR019993">
    <property type="entry name" value="RecB_nuclease_TM0106_put"/>
</dbReference>
<name>A0A6J6AHB4_9ZZZZ</name>
<sequence length="618" mass="69434">MSNSQLRSTDKGDARFVIGCAHREVNNRNPAIDTSKRREPSEQLLHLFEQGQIFESQVFAELERLHKVSSLRKQDDDVEGATMRAMERGDRIIIGPTLPTINHRSGRPDILIRFGEEKMRHGKWAYIPVDVKNSKPLEGNADEKWAVSPLDAPWLENRERKDIGLGSPKPEHSLQLAHYWMMLIDLDYAPDIASVGGIIDKDLNLTWRGLDDGEQSPLKIIEREWKKRWNAIIAMRDDLDACTRPVYRPECRDCVWHDICETELVRERHVSLLSGVTVTHVGKMEEGGITTTPQLAALDPRSAIAANKWGLMPSLGELFDIATEDPSIELSMLPKMSDKRLDKLEAIGINTTADLLSYDQATLAVPTYKLLADNIDAARVDMHAGKYPFYPRGQNAPLIPRADIEIDFDVENDDVVYLFGAYITRKQPDGSYDKGEYISFHFFNRDDLTEEGRQFAAFWAWLHQQFDEAAANGKTANVYCYSGKIAELPRMREASKRNEDVPGVPTPEEINELGAAAHWVDLYEISKPLLWPTRRTGLKDVAKLAGFSWDASDAGGGNSIVWYQTACGIIPGDAAGMQQKLLTYNEDDVKATLALRNWLADGVAGNGWTLESVETLSN</sequence>
<dbReference type="Gene3D" id="3.90.320.10">
    <property type="match status" value="1"/>
</dbReference>
<dbReference type="InterPro" id="IPR038720">
    <property type="entry name" value="YprB_RNase_H-like_dom"/>
</dbReference>
<protein>
    <submittedName>
        <fullName evidence="2">Unannotated protein</fullName>
    </submittedName>
</protein>
<dbReference type="NCBIfam" id="TIGR03491">
    <property type="entry name" value="TM0106 family RecB-like putative nuclease"/>
    <property type="match status" value="1"/>
</dbReference>